<dbReference type="RefSeq" id="WP_183950882.1">
    <property type="nucleotide sequence ID" value="NZ_JACIDH010000002.1"/>
</dbReference>
<evidence type="ECO:0000256" key="1">
    <source>
        <dbReference type="SAM" id="MobiDB-lite"/>
    </source>
</evidence>
<dbReference type="Proteomes" id="UP000538670">
    <property type="component" value="Unassembled WGS sequence"/>
</dbReference>
<reference evidence="2 3" key="1">
    <citation type="submission" date="2020-08" db="EMBL/GenBank/DDBJ databases">
        <title>Genomic Encyclopedia of Type Strains, Phase IV (KMG-IV): sequencing the most valuable type-strain genomes for metagenomic binning, comparative biology and taxonomic classification.</title>
        <authorList>
            <person name="Goeker M."/>
        </authorList>
    </citation>
    <scope>NUCLEOTIDE SEQUENCE [LARGE SCALE GENOMIC DNA]</scope>
    <source>
        <strain evidence="2 3">DSM 19512</strain>
    </source>
</reference>
<organism evidence="2 3">
    <name type="scientific">Sphingomonas pseudosanguinis</name>
    <dbReference type="NCBI Taxonomy" id="413712"/>
    <lineage>
        <taxon>Bacteria</taxon>
        <taxon>Pseudomonadati</taxon>
        <taxon>Pseudomonadota</taxon>
        <taxon>Alphaproteobacteria</taxon>
        <taxon>Sphingomonadales</taxon>
        <taxon>Sphingomonadaceae</taxon>
        <taxon>Sphingomonas</taxon>
    </lineage>
</organism>
<name>A0A7W6ADP8_9SPHN</name>
<protein>
    <submittedName>
        <fullName evidence="2">ElaB/YqjD/DUF883 family membrane-anchored ribosome-binding protein</fullName>
    </submittedName>
</protein>
<evidence type="ECO:0000313" key="2">
    <source>
        <dbReference type="EMBL" id="MBB3878711.1"/>
    </source>
</evidence>
<sequence>MADTDNTFPPQHDTTPNFGGHGGVAPEVAAPTASFGIGNSATQTATADTKASTISDAKQTVKDGAGKFQQQAVDKVYALAGDGKAKAGSALDQVAQLLNDAAGQVDEKLGQQYGQYARSAADAVNSFSGSIKDKDVEELLDDARAFVAKSPAIAVGIAAALGFVVARVVQSGLEGHASDNAAA</sequence>
<keyword evidence="3" id="KW-1185">Reference proteome</keyword>
<dbReference type="AlphaFoldDB" id="A0A7W6ADP8"/>
<accession>A0A7W6ADP8</accession>
<proteinExistence type="predicted"/>
<gene>
    <name evidence="2" type="ORF">GGR48_001124</name>
</gene>
<feature type="region of interest" description="Disordered" evidence="1">
    <location>
        <begin position="1"/>
        <end position="27"/>
    </location>
</feature>
<dbReference type="EMBL" id="JACIDH010000002">
    <property type="protein sequence ID" value="MBB3878711.1"/>
    <property type="molecule type" value="Genomic_DNA"/>
</dbReference>
<evidence type="ECO:0000313" key="3">
    <source>
        <dbReference type="Proteomes" id="UP000538670"/>
    </source>
</evidence>
<feature type="compositionally biased region" description="Polar residues" evidence="1">
    <location>
        <begin position="1"/>
        <end position="17"/>
    </location>
</feature>
<comment type="caution">
    <text evidence="2">The sequence shown here is derived from an EMBL/GenBank/DDBJ whole genome shotgun (WGS) entry which is preliminary data.</text>
</comment>